<gene>
    <name evidence="1" type="ORF">AABB24_017331</name>
</gene>
<proteinExistence type="predicted"/>
<dbReference type="AlphaFoldDB" id="A0ABD2TJZ7"/>
<sequence length="110" mass="12983">CASSKGRFVFSFLWFSKRCLFLYEFRRFHSIKNHYDFNIDFSFVNSSCSSSNLGFPLSHQSFWSRLLKILFKLSISADLSDLSILYLTFSVLIFMTGRDDFMIRVRLCTL</sequence>
<evidence type="ECO:0000313" key="1">
    <source>
        <dbReference type="EMBL" id="KAL3356618.1"/>
    </source>
</evidence>
<protein>
    <submittedName>
        <fullName evidence="1">Uncharacterized protein</fullName>
    </submittedName>
</protein>
<accession>A0ABD2TJZ7</accession>
<reference evidence="1 2" key="1">
    <citation type="submission" date="2024-05" db="EMBL/GenBank/DDBJ databases">
        <title>De novo assembly of an allotetraploid wild potato.</title>
        <authorList>
            <person name="Hosaka A.J."/>
        </authorList>
    </citation>
    <scope>NUCLEOTIDE SEQUENCE [LARGE SCALE GENOMIC DNA]</scope>
    <source>
        <tissue evidence="1">Young leaves</tissue>
    </source>
</reference>
<evidence type="ECO:0000313" key="2">
    <source>
        <dbReference type="Proteomes" id="UP001627284"/>
    </source>
</evidence>
<comment type="caution">
    <text evidence="1">The sequence shown here is derived from an EMBL/GenBank/DDBJ whole genome shotgun (WGS) entry which is preliminary data.</text>
</comment>
<keyword evidence="2" id="KW-1185">Reference proteome</keyword>
<name>A0ABD2TJZ7_9SOLN</name>
<dbReference type="EMBL" id="JBJKTR010000010">
    <property type="protein sequence ID" value="KAL3356618.1"/>
    <property type="molecule type" value="Genomic_DNA"/>
</dbReference>
<feature type="non-terminal residue" evidence="1">
    <location>
        <position position="1"/>
    </location>
</feature>
<organism evidence="1 2">
    <name type="scientific">Solanum stoloniferum</name>
    <dbReference type="NCBI Taxonomy" id="62892"/>
    <lineage>
        <taxon>Eukaryota</taxon>
        <taxon>Viridiplantae</taxon>
        <taxon>Streptophyta</taxon>
        <taxon>Embryophyta</taxon>
        <taxon>Tracheophyta</taxon>
        <taxon>Spermatophyta</taxon>
        <taxon>Magnoliopsida</taxon>
        <taxon>eudicotyledons</taxon>
        <taxon>Gunneridae</taxon>
        <taxon>Pentapetalae</taxon>
        <taxon>asterids</taxon>
        <taxon>lamiids</taxon>
        <taxon>Solanales</taxon>
        <taxon>Solanaceae</taxon>
        <taxon>Solanoideae</taxon>
        <taxon>Solaneae</taxon>
        <taxon>Solanum</taxon>
    </lineage>
</organism>
<dbReference type="Proteomes" id="UP001627284">
    <property type="component" value="Unassembled WGS sequence"/>
</dbReference>